<name>A0A2U9IK38_9CREN</name>
<dbReference type="AlphaFoldDB" id="A0A2U9IK38"/>
<keyword evidence="4 12" id="KW-0255">Endonuclease</keyword>
<evidence type="ECO:0000256" key="9">
    <source>
        <dbReference type="ARBA" id="ARBA00023172"/>
    </source>
</evidence>
<dbReference type="Pfam" id="PF01870">
    <property type="entry name" value="Hjc"/>
    <property type="match status" value="1"/>
</dbReference>
<evidence type="ECO:0000256" key="1">
    <source>
        <dbReference type="ARBA" id="ARBA00001946"/>
    </source>
</evidence>
<dbReference type="EMBL" id="CP029288">
    <property type="protein sequence ID" value="AWR96380.1"/>
    <property type="molecule type" value="Genomic_DNA"/>
</dbReference>
<keyword evidence="8" id="KW-0238">DNA-binding</keyword>
<protein>
    <submittedName>
        <fullName evidence="12">Endonuclease</fullName>
    </submittedName>
</protein>
<dbReference type="OrthoDB" id="34330at2157"/>
<dbReference type="Gene3D" id="3.40.1350.10">
    <property type="match status" value="1"/>
</dbReference>
<dbReference type="InterPro" id="IPR002732">
    <property type="entry name" value="Hjc"/>
</dbReference>
<reference evidence="12 13" key="1">
    <citation type="submission" date="2018-05" db="EMBL/GenBank/DDBJ databases">
        <title>Complete Genome Sequences of Extremely Thermoacidophilic, Metal-Mobilizing Type-Strain Members of the Archaeal Family Sulfolobaceae: Acidianus brierleyi DSM-1651T, Acidianus sulfidivorans DSM-18786T, Metallosphaera hakonensis DSM-7519T, and Metallosphaera prunae DSM-10039T.</title>
        <authorList>
            <person name="Counts J.A."/>
            <person name="Kelly R.M."/>
        </authorList>
    </citation>
    <scope>NUCLEOTIDE SEQUENCE [LARGE SCALE GENOMIC DNA]</scope>
    <source>
        <strain evidence="12 13">JP7</strain>
    </source>
</reference>
<keyword evidence="6" id="KW-0378">Hydrolase</keyword>
<evidence type="ECO:0000256" key="6">
    <source>
        <dbReference type="ARBA" id="ARBA00022801"/>
    </source>
</evidence>
<evidence type="ECO:0000256" key="2">
    <source>
        <dbReference type="ARBA" id="ARBA00022722"/>
    </source>
</evidence>
<dbReference type="GO" id="GO:0046872">
    <property type="term" value="F:metal ion binding"/>
    <property type="evidence" value="ECO:0007669"/>
    <property type="project" value="UniProtKB-KW"/>
</dbReference>
<dbReference type="KEGG" id="asul:DFR86_01655"/>
<keyword evidence="3" id="KW-0479">Metal-binding</keyword>
<gene>
    <name evidence="12" type="ORF">DFR86_01655</name>
</gene>
<dbReference type="GO" id="GO:0003677">
    <property type="term" value="F:DNA binding"/>
    <property type="evidence" value="ECO:0007669"/>
    <property type="project" value="UniProtKB-KW"/>
</dbReference>
<organism evidence="12 13">
    <name type="scientific">Acidianus sulfidivorans JP7</name>
    <dbReference type="NCBI Taxonomy" id="619593"/>
    <lineage>
        <taxon>Archaea</taxon>
        <taxon>Thermoproteota</taxon>
        <taxon>Thermoprotei</taxon>
        <taxon>Sulfolobales</taxon>
        <taxon>Sulfolobaceae</taxon>
        <taxon>Acidianus</taxon>
    </lineage>
</organism>
<keyword evidence="5" id="KW-0227">DNA damage</keyword>
<dbReference type="InterPro" id="IPR014428">
    <property type="entry name" value="Hjc_arc"/>
</dbReference>
<keyword evidence="10" id="KW-0234">DNA repair</keyword>
<dbReference type="GO" id="GO:0006281">
    <property type="term" value="P:DNA repair"/>
    <property type="evidence" value="ECO:0007669"/>
    <property type="project" value="UniProtKB-KW"/>
</dbReference>
<accession>A0A2U9IK38</accession>
<dbReference type="InterPro" id="IPR011335">
    <property type="entry name" value="Restrct_endonuc-II-like"/>
</dbReference>
<evidence type="ECO:0000256" key="8">
    <source>
        <dbReference type="ARBA" id="ARBA00023125"/>
    </source>
</evidence>
<keyword evidence="2" id="KW-0540">Nuclease</keyword>
<keyword evidence="13" id="KW-1185">Reference proteome</keyword>
<evidence type="ECO:0000256" key="5">
    <source>
        <dbReference type="ARBA" id="ARBA00022763"/>
    </source>
</evidence>
<dbReference type="GeneID" id="36836634"/>
<dbReference type="RefSeq" id="WP_110379270.1">
    <property type="nucleotide sequence ID" value="NZ_CP029288.2"/>
</dbReference>
<dbReference type="GO" id="GO:0008821">
    <property type="term" value="F:crossover junction DNA endonuclease activity"/>
    <property type="evidence" value="ECO:0007669"/>
    <property type="project" value="UniProtKB-EC"/>
</dbReference>
<dbReference type="GO" id="GO:0006310">
    <property type="term" value="P:DNA recombination"/>
    <property type="evidence" value="ECO:0007669"/>
    <property type="project" value="UniProtKB-KW"/>
</dbReference>
<evidence type="ECO:0000256" key="7">
    <source>
        <dbReference type="ARBA" id="ARBA00022842"/>
    </source>
</evidence>
<keyword evidence="9" id="KW-0233">DNA recombination</keyword>
<dbReference type="PIRSF" id="PIRSF004985">
    <property type="entry name" value="Hlld_jn_rslvs_ar"/>
    <property type="match status" value="1"/>
</dbReference>
<proteinExistence type="predicted"/>
<evidence type="ECO:0000256" key="10">
    <source>
        <dbReference type="ARBA" id="ARBA00023204"/>
    </source>
</evidence>
<evidence type="ECO:0000256" key="11">
    <source>
        <dbReference type="ARBA" id="ARBA00029354"/>
    </source>
</evidence>
<evidence type="ECO:0000313" key="12">
    <source>
        <dbReference type="EMBL" id="AWR96380.1"/>
    </source>
</evidence>
<dbReference type="NCBIfam" id="NF040854">
    <property type="entry name" value="Hol_resolv_Hjc"/>
    <property type="match status" value="1"/>
</dbReference>
<evidence type="ECO:0000256" key="4">
    <source>
        <dbReference type="ARBA" id="ARBA00022759"/>
    </source>
</evidence>
<comment type="cofactor">
    <cofactor evidence="1">
        <name>Mg(2+)</name>
        <dbReference type="ChEBI" id="CHEBI:18420"/>
    </cofactor>
</comment>
<dbReference type="SUPFAM" id="SSF52980">
    <property type="entry name" value="Restriction endonuclease-like"/>
    <property type="match status" value="1"/>
</dbReference>
<evidence type="ECO:0000313" key="13">
    <source>
        <dbReference type="Proteomes" id="UP000248410"/>
    </source>
</evidence>
<dbReference type="Proteomes" id="UP000248410">
    <property type="component" value="Chromosome"/>
</dbReference>
<dbReference type="PANTHER" id="PTHR39651">
    <property type="entry name" value="HOLLIDAY JUNCTION RESOLVASE HJC"/>
    <property type="match status" value="1"/>
</dbReference>
<dbReference type="PANTHER" id="PTHR39651:SF1">
    <property type="entry name" value="HOLLIDAY JUNCTION RESOLVASE HJC"/>
    <property type="match status" value="1"/>
</dbReference>
<sequence>MNKNIGRNAERELVKILRSNGFNAVRIPTSNTSPNPLPDVFATRKNLLLSIEVKSTWNNKVKIEKIQVSKVIDFLSMFTMIGIPLIAVKFKGNNGGWMVHQLDRNKKEQIVITKENSIPLEIFLKSVSSIDKEAVFA</sequence>
<comment type="catalytic activity">
    <reaction evidence="11">
        <text>Endonucleolytic cleavage at a junction such as a reciprocal single-stranded crossover between two homologous DNA duplexes (Holliday junction).</text>
        <dbReference type="EC" id="3.1.21.10"/>
    </reaction>
</comment>
<evidence type="ECO:0000256" key="3">
    <source>
        <dbReference type="ARBA" id="ARBA00022723"/>
    </source>
</evidence>
<keyword evidence="7" id="KW-0460">Magnesium</keyword>
<dbReference type="InterPro" id="IPR011856">
    <property type="entry name" value="tRNA_endonuc-like_dom_sf"/>
</dbReference>